<evidence type="ECO:0000313" key="8">
    <source>
        <dbReference type="EMBL" id="ATL25471.1"/>
    </source>
</evidence>
<evidence type="ECO:0000259" key="7">
    <source>
        <dbReference type="Pfam" id="PF00724"/>
    </source>
</evidence>
<dbReference type="AlphaFoldDB" id="A0A291Q160"/>
<dbReference type="EMBL" id="CP022685">
    <property type="protein sequence ID" value="ATL25471.1"/>
    <property type="molecule type" value="Genomic_DNA"/>
</dbReference>
<name>A0A291Q160_9ACTN</name>
<dbReference type="InterPro" id="IPR044152">
    <property type="entry name" value="YqjM-like"/>
</dbReference>
<protein>
    <submittedName>
        <fullName evidence="8">2,4-dienoyl-CoA reductase [NADPH]</fullName>
        <ecNumber evidence="8">1.3.1.34</ecNumber>
    </submittedName>
</protein>
<feature type="domain" description="NADH:flavin oxidoreductase/NADH oxidase N-terminal" evidence="7">
    <location>
        <begin position="29"/>
        <end position="316"/>
    </location>
</feature>
<dbReference type="Proteomes" id="UP000221011">
    <property type="component" value="Chromosome"/>
</dbReference>
<dbReference type="KEGG" id="sfk:KY5_0453c"/>
<evidence type="ECO:0000313" key="9">
    <source>
        <dbReference type="Proteomes" id="UP000221011"/>
    </source>
</evidence>
<dbReference type="EC" id="1.3.1.34" evidence="8"/>
<dbReference type="Pfam" id="PF00724">
    <property type="entry name" value="Oxidored_FMN"/>
    <property type="match status" value="1"/>
</dbReference>
<dbReference type="GO" id="GO:0008670">
    <property type="term" value="F:2,4-dienoyl-CoA reductase (NADPH) activity"/>
    <property type="evidence" value="ECO:0007669"/>
    <property type="project" value="UniProtKB-EC"/>
</dbReference>
<dbReference type="GO" id="GO:0010181">
    <property type="term" value="F:FMN binding"/>
    <property type="evidence" value="ECO:0007669"/>
    <property type="project" value="InterPro"/>
</dbReference>
<evidence type="ECO:0000256" key="5">
    <source>
        <dbReference type="ARBA" id="ARBA00023002"/>
    </source>
</evidence>
<comment type="cofactor">
    <cofactor evidence="1">
        <name>FMN</name>
        <dbReference type="ChEBI" id="CHEBI:58210"/>
    </cofactor>
</comment>
<dbReference type="InterPro" id="IPR001155">
    <property type="entry name" value="OxRdtase_FMN_N"/>
</dbReference>
<dbReference type="PANTHER" id="PTHR43303">
    <property type="entry name" value="NADPH DEHYDROGENASE C23G7.10C-RELATED"/>
    <property type="match status" value="1"/>
</dbReference>
<evidence type="ECO:0000256" key="6">
    <source>
        <dbReference type="SAM" id="MobiDB-lite"/>
    </source>
</evidence>
<organism evidence="8 9">
    <name type="scientific">Streptomyces formicae</name>
    <dbReference type="NCBI Taxonomy" id="1616117"/>
    <lineage>
        <taxon>Bacteria</taxon>
        <taxon>Bacillati</taxon>
        <taxon>Actinomycetota</taxon>
        <taxon>Actinomycetes</taxon>
        <taxon>Kitasatosporales</taxon>
        <taxon>Streptomycetaceae</taxon>
        <taxon>Streptomyces</taxon>
    </lineage>
</organism>
<evidence type="ECO:0000256" key="1">
    <source>
        <dbReference type="ARBA" id="ARBA00001917"/>
    </source>
</evidence>
<accession>A0A291Q160</accession>
<dbReference type="InterPro" id="IPR013785">
    <property type="entry name" value="Aldolase_TIM"/>
</dbReference>
<dbReference type="RefSeq" id="WP_098240584.1">
    <property type="nucleotide sequence ID" value="NZ_CP022685.1"/>
</dbReference>
<dbReference type="PANTHER" id="PTHR43303:SF4">
    <property type="entry name" value="NADPH DEHYDROGENASE C23G7.10C-RELATED"/>
    <property type="match status" value="1"/>
</dbReference>
<evidence type="ECO:0000256" key="2">
    <source>
        <dbReference type="ARBA" id="ARBA00022630"/>
    </source>
</evidence>
<reference evidence="8 9" key="1">
    <citation type="submission" date="2017-08" db="EMBL/GenBank/DDBJ databases">
        <title>Complete Genome Sequence of Streptomyces formicae KY5, the formicamycin producer.</title>
        <authorList>
            <person name="Holmes N.A."/>
            <person name="Devine R."/>
            <person name="Qin Z."/>
            <person name="Seipke R.F."/>
            <person name="Wilkinson B."/>
            <person name="Hutchings M.I."/>
        </authorList>
    </citation>
    <scope>NUCLEOTIDE SEQUENCE [LARGE SCALE GENOMIC DNA]</scope>
    <source>
        <strain evidence="8 9">KY5</strain>
    </source>
</reference>
<keyword evidence="3" id="KW-0288">FMN</keyword>
<dbReference type="GO" id="GO:0003959">
    <property type="term" value="F:NADPH dehydrogenase activity"/>
    <property type="evidence" value="ECO:0007669"/>
    <property type="project" value="InterPro"/>
</dbReference>
<gene>
    <name evidence="8" type="ORF">KY5_0453c</name>
</gene>
<proteinExistence type="predicted"/>
<keyword evidence="2" id="KW-0285">Flavoprotein</keyword>
<dbReference type="GO" id="GO:0050661">
    <property type="term" value="F:NADP binding"/>
    <property type="evidence" value="ECO:0007669"/>
    <property type="project" value="InterPro"/>
</dbReference>
<feature type="region of interest" description="Disordered" evidence="6">
    <location>
        <begin position="1"/>
        <end position="24"/>
    </location>
</feature>
<sequence length="384" mass="40809">MATPWTDAPSTDTRSGPEGHSRAARLLGRPFTLGDLTLRNRIAMAAVTRRFSPGGVPGEDVAAYYARRAAGGAGLVITEGTYIGREAAAAYTRVPHFHGDEALAGWARVADRVHAAGGRIMPQLWHTGVARTEASPGAPAEGPCGVDLDGRPHGGAMTLDDIDDVVRSFAEAAAAAERIGFDGVELHGAHGYLIDTFLWHGTNTRADAYGGDFASRARFAAEIAAAVRAAVSPGFPVLFRLSQWKTDHYDARLAERPEELEELLTPLAAAGVDAFHASTRRYWLPEFEGSDLNLAGWVKKLTGRPSITVGSVGLAQQFDGAPGRTQRSGVSGIAPLLDRLERDEFDLVAVARAIVADPEWPAKALTGRLDEAVPYDASLLDALV</sequence>
<dbReference type="SUPFAM" id="SSF51395">
    <property type="entry name" value="FMN-linked oxidoreductases"/>
    <property type="match status" value="1"/>
</dbReference>
<keyword evidence="5 8" id="KW-0560">Oxidoreductase</keyword>
<dbReference type="FunFam" id="3.20.20.70:FF:000262">
    <property type="entry name" value="NADH:flavin oxidoreductase"/>
    <property type="match status" value="1"/>
</dbReference>
<keyword evidence="9" id="KW-1185">Reference proteome</keyword>
<evidence type="ECO:0000256" key="4">
    <source>
        <dbReference type="ARBA" id="ARBA00022857"/>
    </source>
</evidence>
<dbReference type="Gene3D" id="3.20.20.70">
    <property type="entry name" value="Aldolase class I"/>
    <property type="match status" value="1"/>
</dbReference>
<keyword evidence="4" id="KW-0521">NADP</keyword>
<evidence type="ECO:0000256" key="3">
    <source>
        <dbReference type="ARBA" id="ARBA00022643"/>
    </source>
</evidence>